<evidence type="ECO:0000313" key="3">
    <source>
        <dbReference type="Proteomes" id="UP000615687"/>
    </source>
</evidence>
<sequence>MDFDLLLPVFRALALPRAASIGPTQGRLLLGSKAAYAACTYAETTVVASAAAAAATVAAGQTALTAAAAAVNATRFAATAFAATAAANSADANALLSDREHIETGRSVASLAAKPLWHSEPIPEELGILWKRLRTQLLARNEGWDVWTDWYEARLQGSPANPDLEVARVTLPEDLWEQGPVAVNARIRELIEEYEPAITAAKAEDLEQRPAPYGFSWRNGRIEAEPMREAPLDLSIAEDILDELRQKGAAALAGLTGNHADPRLIETVSSFLECIQGKASEIREGRLLMRFRVLEADAGAFVDPSSDRERDIRSIVSDFAASAEDLISLYPALRTMEANRLALRFKSDETTQKTFQQTVEELTEIAEASTLVGASAIEALKEGTVEQASLTEIIDGTGDERSRAEALEKRDMISGLQALDVRNFVSSGLKKCGDELGPVVSESWNEAKGAIPRGVGKGVEGAVSGSVKVGVAALVASFAGPVAGLGVLIASFAPLGKRAEKVKEAVEDQKDDPADDDELVDT</sequence>
<gene>
    <name evidence="2" type="ORF">IG617_09380</name>
</gene>
<evidence type="ECO:0000256" key="1">
    <source>
        <dbReference type="SAM" id="Phobius"/>
    </source>
</evidence>
<name>A0ABR9C9D4_9HYPH</name>
<dbReference type="EMBL" id="JACYXJ010000003">
    <property type="protein sequence ID" value="MBD8876495.1"/>
    <property type="molecule type" value="Genomic_DNA"/>
</dbReference>
<keyword evidence="3" id="KW-1185">Reference proteome</keyword>
<reference evidence="2 3" key="1">
    <citation type="submission" date="2020-09" db="EMBL/GenBank/DDBJ databases">
        <title>The genome sequence of type strain Labrenzia polysiphoniae KACC 19711.</title>
        <authorList>
            <person name="Liu Y."/>
        </authorList>
    </citation>
    <scope>NUCLEOTIDE SEQUENCE [LARGE SCALE GENOMIC DNA]</scope>
    <source>
        <strain evidence="2 3">KACC 19711</strain>
    </source>
</reference>
<protein>
    <submittedName>
        <fullName evidence="2">Uncharacterized protein</fullName>
    </submittedName>
</protein>
<proteinExistence type="predicted"/>
<keyword evidence="1" id="KW-1133">Transmembrane helix</keyword>
<dbReference type="RefSeq" id="WP_192108951.1">
    <property type="nucleotide sequence ID" value="NZ_JACYXJ010000003.1"/>
</dbReference>
<keyword evidence="1" id="KW-0812">Transmembrane</keyword>
<keyword evidence="1" id="KW-0472">Membrane</keyword>
<dbReference type="Proteomes" id="UP000615687">
    <property type="component" value="Unassembled WGS sequence"/>
</dbReference>
<feature type="transmembrane region" description="Helical" evidence="1">
    <location>
        <begin position="469"/>
        <end position="493"/>
    </location>
</feature>
<comment type="caution">
    <text evidence="2">The sequence shown here is derived from an EMBL/GenBank/DDBJ whole genome shotgun (WGS) entry which is preliminary data.</text>
</comment>
<organism evidence="2 3">
    <name type="scientific">Roseibium polysiphoniae</name>
    <dbReference type="NCBI Taxonomy" id="2571221"/>
    <lineage>
        <taxon>Bacteria</taxon>
        <taxon>Pseudomonadati</taxon>
        <taxon>Pseudomonadota</taxon>
        <taxon>Alphaproteobacteria</taxon>
        <taxon>Hyphomicrobiales</taxon>
        <taxon>Stappiaceae</taxon>
        <taxon>Roseibium</taxon>
    </lineage>
</organism>
<accession>A0ABR9C9D4</accession>
<evidence type="ECO:0000313" key="2">
    <source>
        <dbReference type="EMBL" id="MBD8876495.1"/>
    </source>
</evidence>